<comment type="catalytic activity">
    <reaction evidence="1 7">
        <text>Hydrolysis of (1-&gt;4)-beta-linkages between N-acetylmuramic acid and N-acetyl-D-glucosamine residues in a peptidoglycan and between N-acetyl-D-glucosamine residues in chitodextrins.</text>
        <dbReference type="EC" id="3.2.1.17"/>
    </reaction>
</comment>
<dbReference type="InterPro" id="IPR002196">
    <property type="entry name" value="Glyco_hydro_24"/>
</dbReference>
<evidence type="ECO:0000313" key="10">
    <source>
        <dbReference type="Proteomes" id="UP000637002"/>
    </source>
</evidence>
<organism evidence="9 10">
    <name type="scientific">Chelatococcus reniformis</name>
    <dbReference type="NCBI Taxonomy" id="1494448"/>
    <lineage>
        <taxon>Bacteria</taxon>
        <taxon>Pseudomonadati</taxon>
        <taxon>Pseudomonadota</taxon>
        <taxon>Alphaproteobacteria</taxon>
        <taxon>Hyphomicrobiales</taxon>
        <taxon>Chelatococcaceae</taxon>
        <taxon>Chelatococcus</taxon>
    </lineage>
</organism>
<dbReference type="AlphaFoldDB" id="A0A916XGF6"/>
<dbReference type="HAMAP" id="MF_04110">
    <property type="entry name" value="ENDOLYSIN_T4"/>
    <property type="match status" value="1"/>
</dbReference>
<dbReference type="InterPro" id="IPR023347">
    <property type="entry name" value="Lysozyme_dom_sf"/>
</dbReference>
<evidence type="ECO:0000313" key="9">
    <source>
        <dbReference type="EMBL" id="GGC68717.1"/>
    </source>
</evidence>
<dbReference type="SUPFAM" id="SSF47090">
    <property type="entry name" value="PGBD-like"/>
    <property type="match status" value="1"/>
</dbReference>
<dbReference type="Pfam" id="PF01471">
    <property type="entry name" value="PG_binding_1"/>
    <property type="match status" value="1"/>
</dbReference>
<proteinExistence type="inferred from homology"/>
<dbReference type="PANTHER" id="PTHR38107">
    <property type="match status" value="1"/>
</dbReference>
<dbReference type="Proteomes" id="UP000637002">
    <property type="component" value="Unassembled WGS sequence"/>
</dbReference>
<protein>
    <recommendedName>
        <fullName evidence="7">Lysozyme</fullName>
        <ecNumber evidence="7">3.2.1.17</ecNumber>
    </recommendedName>
</protein>
<gene>
    <name evidence="9" type="ORF">GCM10010994_29110</name>
</gene>
<evidence type="ECO:0000256" key="5">
    <source>
        <dbReference type="ARBA" id="ARBA00023200"/>
    </source>
</evidence>
<evidence type="ECO:0000256" key="4">
    <source>
        <dbReference type="ARBA" id="ARBA00022801"/>
    </source>
</evidence>
<reference evidence="9" key="1">
    <citation type="journal article" date="2014" name="Int. J. Syst. Evol. Microbiol.">
        <title>Complete genome sequence of Corynebacterium casei LMG S-19264T (=DSM 44701T), isolated from a smear-ripened cheese.</title>
        <authorList>
            <consortium name="US DOE Joint Genome Institute (JGI-PGF)"/>
            <person name="Walter F."/>
            <person name="Albersmeier A."/>
            <person name="Kalinowski J."/>
            <person name="Ruckert C."/>
        </authorList>
    </citation>
    <scope>NUCLEOTIDE SEQUENCE</scope>
    <source>
        <strain evidence="9">CGMCC 1.12919</strain>
    </source>
</reference>
<dbReference type="InterPro" id="IPR033907">
    <property type="entry name" value="Endolysin_autolysin"/>
</dbReference>
<accession>A0A916XGF6</accession>
<evidence type="ECO:0000259" key="8">
    <source>
        <dbReference type="Pfam" id="PF01471"/>
    </source>
</evidence>
<dbReference type="EC" id="3.2.1.17" evidence="7"/>
<keyword evidence="6 7" id="KW-0326">Glycosidase</keyword>
<dbReference type="CDD" id="cd00737">
    <property type="entry name" value="lyz_endolysin_autolysin"/>
    <property type="match status" value="1"/>
</dbReference>
<dbReference type="Gene3D" id="1.10.101.10">
    <property type="entry name" value="PGBD-like superfamily/PGBD"/>
    <property type="match status" value="1"/>
</dbReference>
<dbReference type="InterPro" id="IPR051018">
    <property type="entry name" value="Bacteriophage_GH24"/>
</dbReference>
<comment type="caution">
    <text evidence="9">The sequence shown here is derived from an EMBL/GenBank/DDBJ whole genome shotgun (WGS) entry which is preliminary data.</text>
</comment>
<keyword evidence="5" id="KW-1035">Host cytoplasm</keyword>
<dbReference type="Pfam" id="PF00959">
    <property type="entry name" value="Phage_lysozyme"/>
    <property type="match status" value="1"/>
</dbReference>
<dbReference type="SUPFAM" id="SSF53955">
    <property type="entry name" value="Lysozyme-like"/>
    <property type="match status" value="1"/>
</dbReference>
<keyword evidence="3 7" id="KW-0081">Bacteriolytic enzyme</keyword>
<sequence>MNTLEIQRALTARGFDPGPLDGLWGTKTRAAVVAFQRSAGLYPDGIVGPKTTMALEVPWPPANANDPAPARQSSSAIGLAALISREGRKLAAYRDSVGIWTIGIGHTAAAGAPVPYSGLKITAAECDAIFARDIVKYEDTVRDVINVTLADHEFDALASICYNIGQGGFAGSTFVKRVNAGASAAQIRSAILSWKKPAEIKSRRTAEADQFATPYSVRLPKGRSTDAAPIKLAAISAAA</sequence>
<dbReference type="InterPro" id="IPR036365">
    <property type="entry name" value="PGBD-like_sf"/>
</dbReference>
<dbReference type="InterPro" id="IPR002477">
    <property type="entry name" value="Peptidoglycan-bd-like"/>
</dbReference>
<evidence type="ECO:0000256" key="1">
    <source>
        <dbReference type="ARBA" id="ARBA00000632"/>
    </source>
</evidence>
<dbReference type="PANTHER" id="PTHR38107:SF3">
    <property type="entry name" value="LYSOZYME RRRD-RELATED"/>
    <property type="match status" value="1"/>
</dbReference>
<dbReference type="GO" id="GO:0003796">
    <property type="term" value="F:lysozyme activity"/>
    <property type="evidence" value="ECO:0007669"/>
    <property type="project" value="UniProtKB-EC"/>
</dbReference>
<dbReference type="EMBL" id="BMGG01000005">
    <property type="protein sequence ID" value="GGC68717.1"/>
    <property type="molecule type" value="Genomic_DNA"/>
</dbReference>
<dbReference type="InterPro" id="IPR036366">
    <property type="entry name" value="PGBDSf"/>
</dbReference>
<comment type="similarity">
    <text evidence="7">Belongs to the glycosyl hydrolase 24 family.</text>
</comment>
<dbReference type="GO" id="GO:0016998">
    <property type="term" value="P:cell wall macromolecule catabolic process"/>
    <property type="evidence" value="ECO:0007669"/>
    <property type="project" value="InterPro"/>
</dbReference>
<dbReference type="GO" id="GO:0009253">
    <property type="term" value="P:peptidoglycan catabolic process"/>
    <property type="evidence" value="ECO:0007669"/>
    <property type="project" value="InterPro"/>
</dbReference>
<keyword evidence="4 7" id="KW-0378">Hydrolase</keyword>
<evidence type="ECO:0000256" key="7">
    <source>
        <dbReference type="RuleBase" id="RU003788"/>
    </source>
</evidence>
<keyword evidence="10" id="KW-1185">Reference proteome</keyword>
<feature type="domain" description="Peptidoglycan binding-like" evidence="8">
    <location>
        <begin position="4"/>
        <end position="55"/>
    </location>
</feature>
<dbReference type="Gene3D" id="1.10.530.40">
    <property type="match status" value="1"/>
</dbReference>
<dbReference type="RefSeq" id="WP_188609915.1">
    <property type="nucleotide sequence ID" value="NZ_BMGG01000005.1"/>
</dbReference>
<name>A0A916XGF6_9HYPH</name>
<evidence type="ECO:0000256" key="6">
    <source>
        <dbReference type="ARBA" id="ARBA00023295"/>
    </source>
</evidence>
<evidence type="ECO:0000256" key="2">
    <source>
        <dbReference type="ARBA" id="ARBA00022529"/>
    </source>
</evidence>
<dbReference type="GO" id="GO:0031640">
    <property type="term" value="P:killing of cells of another organism"/>
    <property type="evidence" value="ECO:0007669"/>
    <property type="project" value="UniProtKB-KW"/>
</dbReference>
<dbReference type="InterPro" id="IPR034690">
    <property type="entry name" value="Endolysin_T4_type"/>
</dbReference>
<dbReference type="GO" id="GO:0042742">
    <property type="term" value="P:defense response to bacterium"/>
    <property type="evidence" value="ECO:0007669"/>
    <property type="project" value="UniProtKB-KW"/>
</dbReference>
<evidence type="ECO:0000256" key="3">
    <source>
        <dbReference type="ARBA" id="ARBA00022638"/>
    </source>
</evidence>
<keyword evidence="2 7" id="KW-0929">Antimicrobial</keyword>
<reference evidence="9" key="2">
    <citation type="submission" date="2020-09" db="EMBL/GenBank/DDBJ databases">
        <authorList>
            <person name="Sun Q."/>
            <person name="Zhou Y."/>
        </authorList>
    </citation>
    <scope>NUCLEOTIDE SEQUENCE</scope>
    <source>
        <strain evidence="9">CGMCC 1.12919</strain>
    </source>
</reference>
<dbReference type="InterPro" id="IPR023346">
    <property type="entry name" value="Lysozyme-like_dom_sf"/>
</dbReference>